<comment type="caution">
    <text evidence="2">The sequence shown here is derived from an EMBL/GenBank/DDBJ whole genome shotgun (WGS) entry which is preliminary data.</text>
</comment>
<proteinExistence type="predicted"/>
<feature type="transmembrane region" description="Helical" evidence="1">
    <location>
        <begin position="31"/>
        <end position="51"/>
    </location>
</feature>
<feature type="transmembrane region" description="Helical" evidence="1">
    <location>
        <begin position="57"/>
        <end position="79"/>
    </location>
</feature>
<evidence type="ECO:0008006" key="4">
    <source>
        <dbReference type="Google" id="ProtNLM"/>
    </source>
</evidence>
<dbReference type="Proteomes" id="UP001501367">
    <property type="component" value="Unassembled WGS sequence"/>
</dbReference>
<organism evidence="2 3">
    <name type="scientific">Flavobacterium ginsengisoli</name>
    <dbReference type="NCBI Taxonomy" id="871694"/>
    <lineage>
        <taxon>Bacteria</taxon>
        <taxon>Pseudomonadati</taxon>
        <taxon>Bacteroidota</taxon>
        <taxon>Flavobacteriia</taxon>
        <taxon>Flavobacteriales</taxon>
        <taxon>Flavobacteriaceae</taxon>
        <taxon>Flavobacterium</taxon>
    </lineage>
</organism>
<accession>A0ABP7FVW4</accession>
<sequence length="291" mass="33152">MNTIKTEQNASGKLKYLKAGRILYSRAKSAFGIQIIVTVGLTIIFSFLKLIPKDQLVFDLNACIGVAALVITCTEILYFNLYVSGLRTSGAKAQELFDCNVYSLTWNSINSGSKPEKYIIEHNSAQYIPDSKAPIENWYDIDLENLSRERAVLLCQETNLFYDTQLREHFKMANILVCVGLVVMSLFIAILSDIQVNSYITAVLLPVLPMIVLTLKIVMENRKSLAFSTELRKTVLQLKERPQDPTETELRSVQDKIFCSRKDSPLVPDWYYKWRRNSLEKLMKTNANTAD</sequence>
<protein>
    <recommendedName>
        <fullName evidence="4">SMODS and SLOG-associating 2TM effector domain-containing protein</fullName>
    </recommendedName>
</protein>
<keyword evidence="3" id="KW-1185">Reference proteome</keyword>
<feature type="transmembrane region" description="Helical" evidence="1">
    <location>
        <begin position="172"/>
        <end position="192"/>
    </location>
</feature>
<dbReference type="InterPro" id="IPR049920">
    <property type="entry name" value="IK1_05631-like"/>
</dbReference>
<keyword evidence="1" id="KW-1133">Transmembrane helix</keyword>
<evidence type="ECO:0000256" key="1">
    <source>
        <dbReference type="SAM" id="Phobius"/>
    </source>
</evidence>
<keyword evidence="1" id="KW-0472">Membrane</keyword>
<evidence type="ECO:0000313" key="3">
    <source>
        <dbReference type="Proteomes" id="UP001501367"/>
    </source>
</evidence>
<gene>
    <name evidence="2" type="ORF">GCM10022422_36880</name>
</gene>
<dbReference type="RefSeq" id="WP_278020844.1">
    <property type="nucleotide sequence ID" value="NZ_BAABDT010000006.1"/>
</dbReference>
<evidence type="ECO:0000313" key="2">
    <source>
        <dbReference type="EMBL" id="GAA3748904.1"/>
    </source>
</evidence>
<dbReference type="EMBL" id="BAABDT010000006">
    <property type="protein sequence ID" value="GAA3748904.1"/>
    <property type="molecule type" value="Genomic_DNA"/>
</dbReference>
<dbReference type="Pfam" id="PF18159">
    <property type="entry name" value="S_4TM"/>
    <property type="match status" value="1"/>
</dbReference>
<keyword evidence="1" id="KW-0812">Transmembrane</keyword>
<name>A0ABP7FVW4_9FLAO</name>
<reference evidence="3" key="1">
    <citation type="journal article" date="2019" name="Int. J. Syst. Evol. Microbiol.">
        <title>The Global Catalogue of Microorganisms (GCM) 10K type strain sequencing project: providing services to taxonomists for standard genome sequencing and annotation.</title>
        <authorList>
            <consortium name="The Broad Institute Genomics Platform"/>
            <consortium name="The Broad Institute Genome Sequencing Center for Infectious Disease"/>
            <person name="Wu L."/>
            <person name="Ma J."/>
        </authorList>
    </citation>
    <scope>NUCLEOTIDE SEQUENCE [LARGE SCALE GENOMIC DNA]</scope>
    <source>
        <strain evidence="3">JCM 17336</strain>
    </source>
</reference>
<feature type="transmembrane region" description="Helical" evidence="1">
    <location>
        <begin position="198"/>
        <end position="218"/>
    </location>
</feature>